<proteinExistence type="predicted"/>
<evidence type="ECO:0000313" key="2">
    <source>
        <dbReference type="Proteomes" id="UP000789525"/>
    </source>
</evidence>
<feature type="non-terminal residue" evidence="1">
    <location>
        <position position="416"/>
    </location>
</feature>
<dbReference type="Proteomes" id="UP000789525">
    <property type="component" value="Unassembled WGS sequence"/>
</dbReference>
<keyword evidence="2" id="KW-1185">Reference proteome</keyword>
<name>A0ACA9JZJ3_9GLOM</name>
<accession>A0ACA9JZJ3</accession>
<reference evidence="1" key="1">
    <citation type="submission" date="2021-06" db="EMBL/GenBank/DDBJ databases">
        <authorList>
            <person name="Kallberg Y."/>
            <person name="Tangrot J."/>
            <person name="Rosling A."/>
        </authorList>
    </citation>
    <scope>NUCLEOTIDE SEQUENCE</scope>
    <source>
        <strain evidence="1">CL356</strain>
    </source>
</reference>
<sequence length="416" mass="46417">MPEDPKEISECLKGYVPPLVREHALELVMLIVEAKGKATFSSNEVPPSQSKTAAGKMQDVELNIKSKNVRWVLDSSVPKYNVDTIRAKNSILFGDSLDKVWLSNTGNSSDKFDDANCVSNVTTNEVSRNKVAEILSNLTFSLPVLPKAIKLAVEANLTPGSVVEQYPEEIIYTTAEERTTKLKGKQREIVNLSTSSKKRQRHDDDEDTETQTESVERKRSSVKEGYAITQAESSASTSVRYVEPIVDDESNPEKKQKKRKKDKVVELNDDESSVIVDHTQLPSSLMSVISTSESSELRVETSKSGNKRGLNKSTSKSSSTTIQLLLARIIVLHIFQLAQLSNVNAALARSRGQKLRLGIGLARLVLRVFYWVSHIRKLYDHLDSHNTDTIDNVKQKIQDKEGIPPDQQRLIFAGKQ</sequence>
<comment type="caution">
    <text evidence="1">The sequence shown here is derived from an EMBL/GenBank/DDBJ whole genome shotgun (WGS) entry which is preliminary data.</text>
</comment>
<gene>
    <name evidence="1" type="ORF">ACOLOM_LOCUS401</name>
</gene>
<evidence type="ECO:0000313" key="1">
    <source>
        <dbReference type="EMBL" id="CAG8443877.1"/>
    </source>
</evidence>
<dbReference type="EMBL" id="CAJVPT010000389">
    <property type="protein sequence ID" value="CAG8443877.1"/>
    <property type="molecule type" value="Genomic_DNA"/>
</dbReference>
<organism evidence="1 2">
    <name type="scientific">Acaulospora colombiana</name>
    <dbReference type="NCBI Taxonomy" id="27376"/>
    <lineage>
        <taxon>Eukaryota</taxon>
        <taxon>Fungi</taxon>
        <taxon>Fungi incertae sedis</taxon>
        <taxon>Mucoromycota</taxon>
        <taxon>Glomeromycotina</taxon>
        <taxon>Glomeromycetes</taxon>
        <taxon>Diversisporales</taxon>
        <taxon>Acaulosporaceae</taxon>
        <taxon>Acaulospora</taxon>
    </lineage>
</organism>
<protein>
    <submittedName>
        <fullName evidence="1">9020_t:CDS:1</fullName>
    </submittedName>
</protein>